<feature type="region of interest" description="Disordered" evidence="1">
    <location>
        <begin position="1"/>
        <end position="21"/>
    </location>
</feature>
<dbReference type="EMBL" id="LR796249">
    <property type="protein sequence ID" value="CAB4131669.1"/>
    <property type="molecule type" value="Genomic_DNA"/>
</dbReference>
<accession>A0A6J5LLL2</accession>
<proteinExistence type="predicted"/>
<feature type="compositionally biased region" description="Low complexity" evidence="1">
    <location>
        <begin position="114"/>
        <end position="129"/>
    </location>
</feature>
<evidence type="ECO:0000313" key="2">
    <source>
        <dbReference type="EMBL" id="CAB4131669.1"/>
    </source>
</evidence>
<evidence type="ECO:0000256" key="1">
    <source>
        <dbReference type="SAM" id="MobiDB-lite"/>
    </source>
</evidence>
<dbReference type="SUPFAM" id="SSF69349">
    <property type="entry name" value="Phage fibre proteins"/>
    <property type="match status" value="1"/>
</dbReference>
<reference evidence="3" key="1">
    <citation type="submission" date="2020-04" db="EMBL/GenBank/DDBJ databases">
        <authorList>
            <person name="Chiriac C."/>
            <person name="Salcher M."/>
            <person name="Ghai R."/>
            <person name="Kavagutti S V."/>
        </authorList>
    </citation>
    <scope>NUCLEOTIDE SEQUENCE</scope>
</reference>
<feature type="region of interest" description="Disordered" evidence="1">
    <location>
        <begin position="95"/>
        <end position="131"/>
    </location>
</feature>
<protein>
    <submittedName>
        <fullName evidence="3">Uncharacterized protein</fullName>
    </submittedName>
</protein>
<feature type="compositionally biased region" description="Polar residues" evidence="1">
    <location>
        <begin position="1"/>
        <end position="14"/>
    </location>
</feature>
<name>A0A6J5LLL2_9CAUD</name>
<evidence type="ECO:0000313" key="3">
    <source>
        <dbReference type="EMBL" id="CAB4135101.1"/>
    </source>
</evidence>
<gene>
    <name evidence="2" type="ORF">UFOVP127_208</name>
    <name evidence="3" type="ORF">UFOVP276_71</name>
</gene>
<dbReference type="EMBL" id="LR796294">
    <property type="protein sequence ID" value="CAB4135101.1"/>
    <property type="molecule type" value="Genomic_DNA"/>
</dbReference>
<organism evidence="3">
    <name type="scientific">uncultured Caudovirales phage</name>
    <dbReference type="NCBI Taxonomy" id="2100421"/>
    <lineage>
        <taxon>Viruses</taxon>
        <taxon>Duplodnaviria</taxon>
        <taxon>Heunggongvirae</taxon>
        <taxon>Uroviricota</taxon>
        <taxon>Caudoviricetes</taxon>
        <taxon>Peduoviridae</taxon>
        <taxon>Maltschvirus</taxon>
        <taxon>Maltschvirus maltsch</taxon>
    </lineage>
</organism>
<sequence>MGATFRNSATTTGNRAPKLETGIVSSVNPQNMTLDWVSQHTGKQQAGVQIMSPYVHYNNGEGFTCLPEPGAVCVLCWPSDEESPFVMGFITPPESAPANSGSTDKSALPSVVKTSSSTGAATQAQSDTSYRCNRPVLNPGDMLWQGRDENFIALRRGGVLQIGATNICQRVYIPVGNYIRDFCENWELNTAAGSMSWVVHPSESTPDANAPTEFSLIAREYAQDKIASIKVSVGSLINEPKLPSGANAFLEVTIAPGKIDPKDGTVSSSLYTLRIGKDGSTETIQADRKVIVNGTDDLRVEGAQTIYVKEDRQLTVDGAITETVKDAHTINGEKGSTEIWKEIKVVDAAAVKLGSASASEPAVLGLELLQWLAKHTHVPNGPPTSSPDLARILAKKVYVE</sequence>